<organism evidence="9 10">
    <name type="scientific">Dicentrarchus labrax</name>
    <name type="common">European seabass</name>
    <name type="synonym">Morone labrax</name>
    <dbReference type="NCBI Taxonomy" id="13489"/>
    <lineage>
        <taxon>Eukaryota</taxon>
        <taxon>Metazoa</taxon>
        <taxon>Chordata</taxon>
        <taxon>Craniata</taxon>
        <taxon>Vertebrata</taxon>
        <taxon>Euteleostomi</taxon>
        <taxon>Actinopterygii</taxon>
        <taxon>Neopterygii</taxon>
        <taxon>Teleostei</taxon>
        <taxon>Neoteleostei</taxon>
        <taxon>Acanthomorphata</taxon>
        <taxon>Eupercaria</taxon>
        <taxon>Moronidae</taxon>
        <taxon>Dicentrarchus</taxon>
    </lineage>
</organism>
<sequence length="504" mass="57260">MRYSKPVHALTTTEVRSGTIVIICPRMMSLPFFTSSYKSGCCCVAVRCWWRDRRERGRRGSRVTDATGDLALQKYRKAAKFSSECVRNLPTVSKSKPSDISFAIFSIPGELNAPRLHKKKKKMIGRGLLIVTVLSSCVLSLPLTPSQLENEDVKVMKCIVEALGDVLSRPHPVPVSQECLVTLKTDDRLVSILRHHNFLKELQEIAVQGGQERAQLKSDAGTPDLTTQTPQTADDVADRSMLEALGGPGERSILSQKRRIGNGEEEKDERLGDEESQEDGDIVEEVQVKRENDEGPGRPVSVDEWSEGKAEKREEEEEDYEEKRANSENKIEDKKSAGSGEKRDEPRNKSKEKFDEKDEEEKDKRSALFSHKQEKQQGEEEDEEEAERGSRESLKRWTKRGKALPLKKKALEEEVQQLNSQQEVPHHSKEVTEEEEEKKKRNVQRSPEEKELQMIARRGPEERRGLEEEGSASRKSEEPEIESLAAIESELENVAQKLHELRRG</sequence>
<proteinExistence type="inferred from homology"/>
<dbReference type="GO" id="GO:0005615">
    <property type="term" value="C:extracellular space"/>
    <property type="evidence" value="ECO:0007669"/>
    <property type="project" value="TreeGrafter"/>
</dbReference>
<dbReference type="InterPro" id="IPR001819">
    <property type="entry name" value="Chromogranin_AB"/>
</dbReference>
<dbReference type="Proteomes" id="UP000694389">
    <property type="component" value="Unassembled WGS sequence"/>
</dbReference>
<feature type="compositionally biased region" description="Basic and acidic residues" evidence="8">
    <location>
        <begin position="446"/>
        <end position="478"/>
    </location>
</feature>
<evidence type="ECO:0000313" key="9">
    <source>
        <dbReference type="Ensembl" id="ENSDLAP00005004915.2"/>
    </source>
</evidence>
<comment type="similarity">
    <text evidence="3">Belongs to the chromogranin/secretogranin protein family.</text>
</comment>
<feature type="compositionally biased region" description="Acidic residues" evidence="8">
    <location>
        <begin position="271"/>
        <end position="284"/>
    </location>
</feature>
<dbReference type="GO" id="GO:0030141">
    <property type="term" value="C:secretory granule"/>
    <property type="evidence" value="ECO:0007669"/>
    <property type="project" value="InterPro"/>
</dbReference>
<feature type="region of interest" description="Disordered" evidence="8">
    <location>
        <begin position="216"/>
        <end position="481"/>
    </location>
</feature>
<dbReference type="InterPro" id="IPR001990">
    <property type="entry name" value="Granin"/>
</dbReference>
<evidence type="ECO:0000256" key="4">
    <source>
        <dbReference type="ARBA" id="ARBA00022525"/>
    </source>
</evidence>
<keyword evidence="10" id="KW-1185">Reference proteome</keyword>
<evidence type="ECO:0000256" key="5">
    <source>
        <dbReference type="ARBA" id="ARBA00023157"/>
    </source>
</evidence>
<dbReference type="AlphaFoldDB" id="A0A8C4DJJ4"/>
<dbReference type="GeneTree" id="ENSGT00940000154206"/>
<keyword evidence="4" id="KW-0964">Secreted</keyword>
<dbReference type="PANTHER" id="PTHR10583:SF1">
    <property type="entry name" value="CHROMOGRANIN-A"/>
    <property type="match status" value="1"/>
</dbReference>
<evidence type="ECO:0000313" key="10">
    <source>
        <dbReference type="Proteomes" id="UP000694389"/>
    </source>
</evidence>
<dbReference type="Ensembl" id="ENSDLAT00005005071.2">
    <property type="protein sequence ID" value="ENSDLAP00005004915.2"/>
    <property type="gene ID" value="ENSDLAG00005002176.2"/>
</dbReference>
<keyword evidence="5" id="KW-1015">Disulfide bond</keyword>
<reference evidence="9" key="2">
    <citation type="submission" date="2025-09" db="UniProtKB">
        <authorList>
            <consortium name="Ensembl"/>
        </authorList>
    </citation>
    <scope>IDENTIFICATION</scope>
</reference>
<evidence type="ECO:0000256" key="6">
    <source>
        <dbReference type="ARBA" id="ARBA00023329"/>
    </source>
</evidence>
<comment type="subcellular location">
    <subcellularLocation>
        <location evidence="1">Cytoplasmic vesicle</location>
        <location evidence="1">Secretory vesicle</location>
    </subcellularLocation>
    <subcellularLocation>
        <location evidence="2">Secreted</location>
    </subcellularLocation>
</comment>
<evidence type="ECO:0000256" key="8">
    <source>
        <dbReference type="SAM" id="MobiDB-lite"/>
    </source>
</evidence>
<feature type="compositionally biased region" description="Basic and acidic residues" evidence="8">
    <location>
        <begin position="321"/>
        <end position="378"/>
    </location>
</feature>
<protein>
    <recommendedName>
        <fullName evidence="7">Chromogranin-A</fullName>
    </recommendedName>
</protein>
<accession>A0A8C4DJJ4</accession>
<dbReference type="InterPro" id="IPR018054">
    <property type="entry name" value="Chromogranin_CS"/>
</dbReference>
<reference evidence="9" key="1">
    <citation type="submission" date="2025-08" db="UniProtKB">
        <authorList>
            <consortium name="Ensembl"/>
        </authorList>
    </citation>
    <scope>IDENTIFICATION</scope>
</reference>
<dbReference type="PROSITE" id="PS00422">
    <property type="entry name" value="GRANINS_1"/>
    <property type="match status" value="1"/>
</dbReference>
<evidence type="ECO:0000256" key="1">
    <source>
        <dbReference type="ARBA" id="ARBA00004398"/>
    </source>
</evidence>
<evidence type="ECO:0000256" key="3">
    <source>
        <dbReference type="ARBA" id="ARBA00005723"/>
    </source>
</evidence>
<dbReference type="PANTHER" id="PTHR10583">
    <property type="entry name" value="CHROMOGRANIN"/>
    <property type="match status" value="1"/>
</dbReference>
<feature type="compositionally biased region" description="Basic and acidic residues" evidence="8">
    <location>
        <begin position="261"/>
        <end position="270"/>
    </location>
</feature>
<name>A0A8C4DJJ4_DICLA</name>
<evidence type="ECO:0000256" key="2">
    <source>
        <dbReference type="ARBA" id="ARBA00004613"/>
    </source>
</evidence>
<dbReference type="Pfam" id="PF01271">
    <property type="entry name" value="Granin"/>
    <property type="match status" value="1"/>
</dbReference>
<keyword evidence="6" id="KW-0968">Cytoplasmic vesicle</keyword>
<feature type="compositionally biased region" description="Basic residues" evidence="8">
    <location>
        <begin position="396"/>
        <end position="408"/>
    </location>
</feature>
<evidence type="ECO:0000256" key="7">
    <source>
        <dbReference type="ARBA" id="ARBA00040787"/>
    </source>
</evidence>
<feature type="compositionally biased region" description="Basic and acidic residues" evidence="8">
    <location>
        <begin position="286"/>
        <end position="296"/>
    </location>
</feature>